<keyword evidence="3" id="KW-1185">Reference proteome</keyword>
<feature type="compositionally biased region" description="Polar residues" evidence="1">
    <location>
        <begin position="275"/>
        <end position="297"/>
    </location>
</feature>
<evidence type="ECO:0000313" key="2">
    <source>
        <dbReference type="EMBL" id="KAF7316544.1"/>
    </source>
</evidence>
<dbReference type="Proteomes" id="UP000636479">
    <property type="component" value="Unassembled WGS sequence"/>
</dbReference>
<dbReference type="AlphaFoldDB" id="A0A8H6WF97"/>
<dbReference type="RefSeq" id="XP_037226567.1">
    <property type="nucleotide sequence ID" value="XM_037358657.1"/>
</dbReference>
<proteinExistence type="predicted"/>
<name>A0A8H6WF97_9AGAR</name>
<feature type="region of interest" description="Disordered" evidence="1">
    <location>
        <begin position="273"/>
        <end position="302"/>
    </location>
</feature>
<reference evidence="2" key="1">
    <citation type="submission" date="2020-05" db="EMBL/GenBank/DDBJ databases">
        <title>Mycena genomes resolve the evolution of fungal bioluminescence.</title>
        <authorList>
            <person name="Tsai I.J."/>
        </authorList>
    </citation>
    <scope>NUCLEOTIDE SEQUENCE</scope>
    <source>
        <strain evidence="2">171206Taipei</strain>
    </source>
</reference>
<feature type="compositionally biased region" description="Basic and acidic residues" evidence="1">
    <location>
        <begin position="331"/>
        <end position="341"/>
    </location>
</feature>
<feature type="compositionally biased region" description="Polar residues" evidence="1">
    <location>
        <begin position="80"/>
        <end position="92"/>
    </location>
</feature>
<feature type="region of interest" description="Disordered" evidence="1">
    <location>
        <begin position="1"/>
        <end position="108"/>
    </location>
</feature>
<dbReference type="GeneID" id="59341173"/>
<feature type="region of interest" description="Disordered" evidence="1">
    <location>
        <begin position="329"/>
        <end position="384"/>
    </location>
</feature>
<evidence type="ECO:0000256" key="1">
    <source>
        <dbReference type="SAM" id="MobiDB-lite"/>
    </source>
</evidence>
<accession>A0A8H6WF97</accession>
<gene>
    <name evidence="2" type="ORF">MIND_00173700</name>
</gene>
<organism evidence="2 3">
    <name type="scientific">Mycena indigotica</name>
    <dbReference type="NCBI Taxonomy" id="2126181"/>
    <lineage>
        <taxon>Eukaryota</taxon>
        <taxon>Fungi</taxon>
        <taxon>Dikarya</taxon>
        <taxon>Basidiomycota</taxon>
        <taxon>Agaricomycotina</taxon>
        <taxon>Agaricomycetes</taxon>
        <taxon>Agaricomycetidae</taxon>
        <taxon>Agaricales</taxon>
        <taxon>Marasmiineae</taxon>
        <taxon>Mycenaceae</taxon>
        <taxon>Mycena</taxon>
    </lineage>
</organism>
<protein>
    <submittedName>
        <fullName evidence="2">Uncharacterized protein</fullName>
    </submittedName>
</protein>
<sequence length="420" mass="44360">MSSTPSQIPVPKKSLRSRMGGVIRRTSSALSLPKSKSGSTDDSSSNTRRSSVGTISKNADAKRSSSSLIRRGSEAKESQPQDVINIEPTTIPQAEPAEVASANNSVPISPTTMVEPIVVLPPANGDIHDPTKSSPVVKRLLPVLAHYQMHPSPISESPIREAAANAEEAAESNPQVQPSPLANVVAADAPAMEDEPTPAVSAPLVFDDADMGVLTDEPQDMHVEEVIVIPVVEQPGAESAPDPSYFELVPPPAADTVALESTVIVAVPIPDDTVEPTQESHSPLPSHTFVEPTQDSHSPLPDHTFVELTEESQPPLPDVPVAESVLNADSKPSDELKDKETVPPPATQSTSSAVHTAPESVANGKMPANATTSNAPPPSVAEEVQPGGWWETWAASIYNWLWLLWSNAGSTSRCEPPKST</sequence>
<feature type="compositionally biased region" description="Low complexity" evidence="1">
    <location>
        <begin position="34"/>
        <end position="51"/>
    </location>
</feature>
<dbReference type="EMBL" id="JACAZF010000001">
    <property type="protein sequence ID" value="KAF7316544.1"/>
    <property type="molecule type" value="Genomic_DNA"/>
</dbReference>
<dbReference type="OrthoDB" id="3071390at2759"/>
<evidence type="ECO:0000313" key="3">
    <source>
        <dbReference type="Proteomes" id="UP000636479"/>
    </source>
</evidence>
<comment type="caution">
    <text evidence="2">The sequence shown here is derived from an EMBL/GenBank/DDBJ whole genome shotgun (WGS) entry which is preliminary data.</text>
</comment>